<feature type="compositionally biased region" description="Basic and acidic residues" evidence="2">
    <location>
        <begin position="459"/>
        <end position="472"/>
    </location>
</feature>
<dbReference type="AlphaFoldDB" id="A0A6A4W0K4"/>
<accession>A0A6A4W0K4</accession>
<reference evidence="3 4" key="1">
    <citation type="submission" date="2019-07" db="EMBL/GenBank/DDBJ databases">
        <title>Draft genome assembly of a fouling barnacle, Amphibalanus amphitrite (Darwin, 1854): The first reference genome for Thecostraca.</title>
        <authorList>
            <person name="Kim W."/>
        </authorList>
    </citation>
    <scope>NUCLEOTIDE SEQUENCE [LARGE SCALE GENOMIC DNA]</scope>
    <source>
        <strain evidence="3">SNU_AA5</strain>
        <tissue evidence="3">Soma without cirri and trophi</tissue>
    </source>
</reference>
<evidence type="ECO:0000313" key="3">
    <source>
        <dbReference type="EMBL" id="KAF0297230.1"/>
    </source>
</evidence>
<dbReference type="Proteomes" id="UP000440578">
    <property type="component" value="Unassembled WGS sequence"/>
</dbReference>
<keyword evidence="1" id="KW-0175">Coiled coil</keyword>
<comment type="caution">
    <text evidence="3">The sequence shown here is derived from an EMBL/GenBank/DDBJ whole genome shotgun (WGS) entry which is preliminary data.</text>
</comment>
<keyword evidence="4" id="KW-1185">Reference proteome</keyword>
<evidence type="ECO:0000256" key="2">
    <source>
        <dbReference type="SAM" id="MobiDB-lite"/>
    </source>
</evidence>
<organism evidence="3 4">
    <name type="scientific">Amphibalanus amphitrite</name>
    <name type="common">Striped barnacle</name>
    <name type="synonym">Balanus amphitrite</name>
    <dbReference type="NCBI Taxonomy" id="1232801"/>
    <lineage>
        <taxon>Eukaryota</taxon>
        <taxon>Metazoa</taxon>
        <taxon>Ecdysozoa</taxon>
        <taxon>Arthropoda</taxon>
        <taxon>Crustacea</taxon>
        <taxon>Multicrustacea</taxon>
        <taxon>Cirripedia</taxon>
        <taxon>Thoracica</taxon>
        <taxon>Thoracicalcarea</taxon>
        <taxon>Balanomorpha</taxon>
        <taxon>Balanoidea</taxon>
        <taxon>Balanidae</taxon>
        <taxon>Amphibalaninae</taxon>
        <taxon>Amphibalanus</taxon>
    </lineage>
</organism>
<feature type="region of interest" description="Disordered" evidence="2">
    <location>
        <begin position="154"/>
        <end position="174"/>
    </location>
</feature>
<dbReference type="EMBL" id="VIIS01001503">
    <property type="protein sequence ID" value="KAF0297230.1"/>
    <property type="molecule type" value="Genomic_DNA"/>
</dbReference>
<proteinExistence type="predicted"/>
<evidence type="ECO:0000256" key="1">
    <source>
        <dbReference type="SAM" id="Coils"/>
    </source>
</evidence>
<feature type="compositionally biased region" description="Basic and acidic residues" evidence="2">
    <location>
        <begin position="164"/>
        <end position="174"/>
    </location>
</feature>
<gene>
    <name evidence="3" type="ORF">FJT64_005304</name>
</gene>
<feature type="coiled-coil region" evidence="1">
    <location>
        <begin position="45"/>
        <end position="79"/>
    </location>
</feature>
<protein>
    <submittedName>
        <fullName evidence="3">Uncharacterized protein</fullName>
    </submittedName>
</protein>
<feature type="region of interest" description="Disordered" evidence="2">
    <location>
        <begin position="450"/>
        <end position="472"/>
    </location>
</feature>
<name>A0A6A4W0K4_AMPAM</name>
<evidence type="ECO:0000313" key="4">
    <source>
        <dbReference type="Proteomes" id="UP000440578"/>
    </source>
</evidence>
<sequence>MKQSTTKVFSHSGAGRLPATRIISTDLDLKRCGLVVGVTPSGPPAGRLQSELQRRLRRHEQLRRQLTQERHTLGQLERRRDLLTRIEQSRANDKDASGHGKRFNALKTVHDKFEDMMKKMHIKEARRSIQRPIEESHQPQEGDADLLETVVRQLSQQPTRSRAVQREEAAARRQRRRDAALRRRAAEALYHHQARVEEAVRTGDRAELRRLLRLPQPHLEARMSRYSFMDYPANASLRRLLHQYKRKRIDEQTFSQQAAALARKLSPRRILLHQNLMLRDQQAAERAAGGRRRPWPVLVSERAVSERVLLQWPTELPPSGAAPLLARRLADEALGRAGALFGHLLARSELDLLSLLDDPGTRTFEDDGDLSAPLSAFDFGDDLLLDEAAAERIQAMYHGQACRQRSAREARPFPSGEVGAFSSALLDPAVSCSCTTLSGVDSQCSLCQLAGAPGPPTDPDERGPTLENRGRL</sequence>